<accession>A0AA35UMJ7</accession>
<evidence type="ECO:0000313" key="3">
    <source>
        <dbReference type="Proteomes" id="UP001177003"/>
    </source>
</evidence>
<keyword evidence="3" id="KW-1185">Reference proteome</keyword>
<reference evidence="2" key="1">
    <citation type="submission" date="2023-04" db="EMBL/GenBank/DDBJ databases">
        <authorList>
            <person name="Vijverberg K."/>
            <person name="Xiong W."/>
            <person name="Schranz E."/>
        </authorList>
    </citation>
    <scope>NUCLEOTIDE SEQUENCE</scope>
</reference>
<sequence>MHMDTIRKNGFSLEKDLDAPPGQRYKIKVVPFSKNITFGVAANNKNWLLHLIDFSLQSSYSTGLPPLAPAPPPPAPPPPAPPPSSSPPHLRSLLTWQWHKKGLELIGNK</sequence>
<evidence type="ECO:0000256" key="1">
    <source>
        <dbReference type="SAM" id="MobiDB-lite"/>
    </source>
</evidence>
<evidence type="ECO:0000313" key="2">
    <source>
        <dbReference type="EMBL" id="CAI9260059.1"/>
    </source>
</evidence>
<feature type="region of interest" description="Disordered" evidence="1">
    <location>
        <begin position="63"/>
        <end position="91"/>
    </location>
</feature>
<dbReference type="AlphaFoldDB" id="A0AA35UMJ7"/>
<feature type="compositionally biased region" description="Pro residues" evidence="1">
    <location>
        <begin position="66"/>
        <end position="86"/>
    </location>
</feature>
<protein>
    <submittedName>
        <fullName evidence="2">Uncharacterized protein</fullName>
    </submittedName>
</protein>
<name>A0AA35UMJ7_LACSI</name>
<organism evidence="2 3">
    <name type="scientific">Lactuca saligna</name>
    <name type="common">Willowleaf lettuce</name>
    <dbReference type="NCBI Taxonomy" id="75948"/>
    <lineage>
        <taxon>Eukaryota</taxon>
        <taxon>Viridiplantae</taxon>
        <taxon>Streptophyta</taxon>
        <taxon>Embryophyta</taxon>
        <taxon>Tracheophyta</taxon>
        <taxon>Spermatophyta</taxon>
        <taxon>Magnoliopsida</taxon>
        <taxon>eudicotyledons</taxon>
        <taxon>Gunneridae</taxon>
        <taxon>Pentapetalae</taxon>
        <taxon>asterids</taxon>
        <taxon>campanulids</taxon>
        <taxon>Asterales</taxon>
        <taxon>Asteraceae</taxon>
        <taxon>Cichorioideae</taxon>
        <taxon>Cichorieae</taxon>
        <taxon>Lactucinae</taxon>
        <taxon>Lactuca</taxon>
    </lineage>
</organism>
<dbReference type="Proteomes" id="UP001177003">
    <property type="component" value="Chromosome 0"/>
</dbReference>
<proteinExistence type="predicted"/>
<dbReference type="EMBL" id="OX465086">
    <property type="protein sequence ID" value="CAI9260059.1"/>
    <property type="molecule type" value="Genomic_DNA"/>
</dbReference>
<gene>
    <name evidence="2" type="ORF">LSALG_LOCUS910</name>
</gene>